<evidence type="ECO:0000256" key="3">
    <source>
        <dbReference type="ARBA" id="ARBA00012513"/>
    </source>
</evidence>
<dbReference type="InterPro" id="IPR056802">
    <property type="entry name" value="ATR-like_M-HEAT"/>
</dbReference>
<dbReference type="PROSITE" id="PS51190">
    <property type="entry name" value="FATC"/>
    <property type="match status" value="1"/>
</dbReference>
<comment type="similarity">
    <text evidence="2">Belongs to the PI3/PI4-kinase family. ATM subfamily.</text>
</comment>
<dbReference type="InterPro" id="IPR014009">
    <property type="entry name" value="PIK_FAT"/>
</dbReference>
<keyword evidence="11" id="KW-0539">Nucleus</keyword>
<dbReference type="SMART" id="SM00146">
    <property type="entry name" value="PI3Kc"/>
    <property type="match status" value="1"/>
</dbReference>
<dbReference type="InterPro" id="IPR050517">
    <property type="entry name" value="DDR_Repair_Kinase"/>
</dbReference>
<dbReference type="Pfam" id="PF02260">
    <property type="entry name" value="FATC"/>
    <property type="match status" value="1"/>
</dbReference>
<dbReference type="PROSITE" id="PS00916">
    <property type="entry name" value="PI3_4_KINASE_2"/>
    <property type="match status" value="1"/>
</dbReference>
<dbReference type="SUPFAM" id="SSF56112">
    <property type="entry name" value="Protein kinase-like (PK-like)"/>
    <property type="match status" value="1"/>
</dbReference>
<dbReference type="Pfam" id="PF25030">
    <property type="entry name" value="M-HEAT_ATR"/>
    <property type="match status" value="1"/>
</dbReference>
<dbReference type="Proteomes" id="UP000054272">
    <property type="component" value="Unassembled WGS sequence"/>
</dbReference>
<dbReference type="InterPro" id="IPR003152">
    <property type="entry name" value="FATC_dom"/>
</dbReference>
<evidence type="ECO:0000259" key="16">
    <source>
        <dbReference type="PROSITE" id="PS51190"/>
    </source>
</evidence>
<dbReference type="PANTHER" id="PTHR11139">
    <property type="entry name" value="ATAXIA TELANGIECTASIA MUTATED ATM -RELATED"/>
    <property type="match status" value="1"/>
</dbReference>
<dbReference type="InterPro" id="IPR018936">
    <property type="entry name" value="PI3/4_kinase_CS"/>
</dbReference>
<evidence type="ECO:0000259" key="14">
    <source>
        <dbReference type="PROSITE" id="PS50290"/>
    </source>
</evidence>
<feature type="domain" description="FATC" evidence="16">
    <location>
        <begin position="1885"/>
        <end position="1922"/>
    </location>
</feature>
<keyword evidence="10" id="KW-0234">DNA repair</keyword>
<dbReference type="InterPro" id="IPR057564">
    <property type="entry name" value="HEAT_ATR"/>
</dbReference>
<feature type="domain" description="PI3K/PI4K catalytic" evidence="14">
    <location>
        <begin position="1610"/>
        <end position="1895"/>
    </location>
</feature>
<evidence type="ECO:0000256" key="8">
    <source>
        <dbReference type="ARBA" id="ARBA00022777"/>
    </source>
</evidence>
<proteinExistence type="inferred from homology"/>
<dbReference type="InterPro" id="IPR011009">
    <property type="entry name" value="Kinase-like_dom_sf"/>
</dbReference>
<evidence type="ECO:0000256" key="13">
    <source>
        <dbReference type="ARBA" id="ARBA00048679"/>
    </source>
</evidence>
<dbReference type="Gene3D" id="1.25.10.10">
    <property type="entry name" value="Leucine-rich Repeat Variant"/>
    <property type="match status" value="1"/>
</dbReference>
<evidence type="ECO:0000256" key="9">
    <source>
        <dbReference type="ARBA" id="ARBA00022840"/>
    </source>
</evidence>
<feature type="domain" description="FAT" evidence="15">
    <location>
        <begin position="1007"/>
        <end position="1510"/>
    </location>
</feature>
<keyword evidence="7" id="KW-0227">DNA damage</keyword>
<dbReference type="Gene3D" id="3.30.1010.10">
    <property type="entry name" value="Phosphatidylinositol 3-kinase Catalytic Subunit, Chain A, domain 4"/>
    <property type="match status" value="1"/>
</dbReference>
<comment type="catalytic activity">
    <reaction evidence="13">
        <text>L-seryl-[protein] + ATP = O-phospho-L-seryl-[protein] + ADP + H(+)</text>
        <dbReference type="Rhea" id="RHEA:17989"/>
        <dbReference type="Rhea" id="RHEA-COMP:9863"/>
        <dbReference type="Rhea" id="RHEA-COMP:11604"/>
        <dbReference type="ChEBI" id="CHEBI:15378"/>
        <dbReference type="ChEBI" id="CHEBI:29999"/>
        <dbReference type="ChEBI" id="CHEBI:30616"/>
        <dbReference type="ChEBI" id="CHEBI:83421"/>
        <dbReference type="ChEBI" id="CHEBI:456216"/>
        <dbReference type="EC" id="2.7.11.1"/>
    </reaction>
</comment>
<keyword evidence="5" id="KW-0808">Transferase</keyword>
<evidence type="ECO:0000256" key="6">
    <source>
        <dbReference type="ARBA" id="ARBA00022741"/>
    </source>
</evidence>
<sequence length="1922" mass="216082">MASAHETLKYDIWWSLLRQCGNLDIRDDSIGFPGICQLLTPVPPRLSCETIKQIVGLGQIKDWEQIAQEISIETGNSVKLDTISAFLQNDVQKSRKRKRRASENLIANLHELLPDLPDPPEGSTISDVLLQNSSSLSAIAHLMPQIVRLVVGEHNRQPGPTSNAFDSKILELWIKVNVFDLSMMNALSSIIEHAPSVAIGAEFQNLEIIYEKIVKGLNAPERPMRVAAGRTLSLLFKAQNAGVDHIIAEKNRQRYIEAASTPLRSSATAETAVLLLGDLGRLSQRESLCLVLQLLLRQLGSYNAPLRSLAYTELVGLAKHHHKTPYTLLSPFLDRISVLLADNIIRSPYMISETMQFIGSTRQNFLHTTLPHILPALVLSRNREALIHVASIVKQRLGRLFMDHTAGILAQVFLHPQQTADSLDFLVDLIRSMTHGYSENEPRITVESLMGSCMVDLMVILVVELGDQDKAVRRAAKLGLSKAMAYQRTGTDLGAFLKPYMLGVISQLNDMLHDVLGKKSVEYKKKIIRSMGVLIKLVGDSMSSFSPQLTIQIMASLQSTLGIKELRHETLNTWAVFTSTLKYADVGPFVGRTTGALVANWPTFDNSAKSIAIRIIDEIADSANDLSQFVEEVVGMDHIDELQRAASLLTAQRKKWPIDVRITKVLDRVASKNIAISLASIRELRLLLLTHQESIQDLVKGDTFNSVAARLMSTLLSIATRDGDCQELRDLSYECLGIIGALDPDRLGFHVESNTLTIASNFADHKESLDFALHLVRDLLVDAFRATNDTKHQNHLAFAIQELLRFCGFSLKVIHPASKIDPSIRQRWQSLPKDQLETLTPLLESRFTLHDVSFRTFSHPIYVTAPTYREWLQRWATDLISKVMSMPDTDRSVSDSKAIFGVFCGVLRNQDVSVAHHILPHLVLNVLLSGVREYRDEICLEIKTVLQDQVQPTSPADRRSLSAQVIFDLMDHLSKWLRLQRVKGSNLDRGERSKVVEGVLSSIETELMAHAALQSKAYARSLRSFEERIIQLRKERKDTAELQTYFERLHQIYAELDEPDGMEGVSAFVISPSLEHQIREHESTGRWTSAQSCWEVRLQQSPDDPTLHVGLLKCLRNLGHYDTLRTHIRGVITRHPDWSLQLAPFAAEAAWIIGDWDTVRQVGPDCPPIGQALLALHEDDDLSSVLTRVRREVGTGITGKGYTPVYEALLQLHLVQEIAMIQDTKKDIQIVSKSKNRHKVVQQHVRQLTASLDSRFYTTSPAFRVREAILSIRRTALGLMNTPSLNPEIGDAWILSSKIARKAGYEQTAYSATLQAREADAPFAFVQEAKLRRAQGSVFKALTDLQNTLAPLATDSKSNENSEDESFRRSRDLAKAVLLLARWANETDRFDQNEIVKRYTQAITLCDTIALRHGVKYIFQTMPRMLTLWLDLGDTKDAKKKKFISKIHSVVGEAAHDLPAYQFYTAFPQIVSRIVHPSTDVSRILRSIMVRVISEYPQQALWPMVGVMKSCQDERRHACLAVFQRATSISTTIRDADIFSSTLLKFTDHKVDGRKREKSIQSHFPYVKSAFPTKMILPLQDALTCSLPTSSDTVKTHNPFPNAPIEIHDVEDRVDIMPSLQRPKKLVFIGSDGKAYPFLCKPHDDLRKDARVMDLNSMINKLLKSASESRRRQLYVRTYAVMPLNEECGLLEWVTNTHGFKGIVETNYGRQNKKIFPTVFHEWFLTSWPEPSAWLSSRLAYSRTLAVMSMIGYILGLGDRHGENILFDGLSGDTVHVDLNCLFEKGKTLEIPERVPFRLTHNMVDALGVTGVEGVFRKAAEITMNILRSNSDSLMSVLEAFVHDPLVEWTSRGRGKSDPRDIRSNADKNLHPIKRKLRGVMNEGTVVSVPNQVETLIKEATSPRNLLTAVQGAMYVGWAPWL</sequence>
<evidence type="ECO:0000256" key="1">
    <source>
        <dbReference type="ARBA" id="ARBA00004123"/>
    </source>
</evidence>
<evidence type="ECO:0000313" key="17">
    <source>
        <dbReference type="EMBL" id="KIR78409.1"/>
    </source>
</evidence>
<dbReference type="SMART" id="SM00802">
    <property type="entry name" value="UME"/>
    <property type="match status" value="1"/>
</dbReference>
<dbReference type="InterPro" id="IPR016024">
    <property type="entry name" value="ARM-type_fold"/>
</dbReference>
<keyword evidence="4" id="KW-0723">Serine/threonine-protein kinase</keyword>
<dbReference type="Pfam" id="PF00454">
    <property type="entry name" value="PI3_PI4_kinase"/>
    <property type="match status" value="1"/>
</dbReference>
<organism evidence="17 18">
    <name type="scientific">Cryptococcus gattii EJB2</name>
    <dbReference type="NCBI Taxonomy" id="1296103"/>
    <lineage>
        <taxon>Eukaryota</taxon>
        <taxon>Fungi</taxon>
        <taxon>Dikarya</taxon>
        <taxon>Basidiomycota</taxon>
        <taxon>Agaricomycotina</taxon>
        <taxon>Tremellomycetes</taxon>
        <taxon>Tremellales</taxon>
        <taxon>Cryptococcaceae</taxon>
        <taxon>Cryptococcus</taxon>
        <taxon>Cryptococcus gattii species complex</taxon>
    </lineage>
</organism>
<evidence type="ECO:0000256" key="5">
    <source>
        <dbReference type="ARBA" id="ARBA00022679"/>
    </source>
</evidence>
<keyword evidence="8 17" id="KW-0418">Kinase</keyword>
<dbReference type="InterPro" id="IPR003151">
    <property type="entry name" value="PIK-rel_kinase_FAT"/>
</dbReference>
<dbReference type="GO" id="GO:0016301">
    <property type="term" value="F:kinase activity"/>
    <property type="evidence" value="ECO:0007669"/>
    <property type="project" value="UniProtKB-KW"/>
</dbReference>
<evidence type="ECO:0000256" key="2">
    <source>
        <dbReference type="ARBA" id="ARBA00010769"/>
    </source>
</evidence>
<dbReference type="InterPro" id="IPR036940">
    <property type="entry name" value="PI3/4_kinase_cat_sf"/>
</dbReference>
<evidence type="ECO:0000256" key="11">
    <source>
        <dbReference type="ARBA" id="ARBA00023242"/>
    </source>
</evidence>
<dbReference type="Pfam" id="PF23593">
    <property type="entry name" value="HEAT_ATR"/>
    <property type="match status" value="1"/>
</dbReference>
<gene>
    <name evidence="17" type="ORF">I306_04551</name>
</gene>
<dbReference type="PROSITE" id="PS51189">
    <property type="entry name" value="FAT"/>
    <property type="match status" value="1"/>
</dbReference>
<keyword evidence="6" id="KW-0547">Nucleotide-binding</keyword>
<evidence type="ECO:0000256" key="7">
    <source>
        <dbReference type="ARBA" id="ARBA00022763"/>
    </source>
</evidence>
<dbReference type="InterPro" id="IPR011989">
    <property type="entry name" value="ARM-like"/>
</dbReference>
<evidence type="ECO:0000256" key="10">
    <source>
        <dbReference type="ARBA" id="ARBA00023204"/>
    </source>
</evidence>
<evidence type="ECO:0000256" key="12">
    <source>
        <dbReference type="ARBA" id="ARBA00047899"/>
    </source>
</evidence>
<dbReference type="SMART" id="SM01343">
    <property type="entry name" value="FATC"/>
    <property type="match status" value="1"/>
</dbReference>
<accession>A0ABR5BRZ5</accession>
<comment type="catalytic activity">
    <reaction evidence="12">
        <text>L-threonyl-[protein] + ATP = O-phospho-L-threonyl-[protein] + ADP + H(+)</text>
        <dbReference type="Rhea" id="RHEA:46608"/>
        <dbReference type="Rhea" id="RHEA-COMP:11060"/>
        <dbReference type="Rhea" id="RHEA-COMP:11605"/>
        <dbReference type="ChEBI" id="CHEBI:15378"/>
        <dbReference type="ChEBI" id="CHEBI:30013"/>
        <dbReference type="ChEBI" id="CHEBI:30616"/>
        <dbReference type="ChEBI" id="CHEBI:61977"/>
        <dbReference type="ChEBI" id="CHEBI:456216"/>
        <dbReference type="EC" id="2.7.11.1"/>
    </reaction>
</comment>
<keyword evidence="9" id="KW-0067">ATP-binding</keyword>
<name>A0ABR5BRZ5_9TREE</name>
<reference evidence="17 18" key="1">
    <citation type="submission" date="2015-01" db="EMBL/GenBank/DDBJ databases">
        <title>The Genome Sequence of Cryptococcus gattii EJB2.</title>
        <authorList>
            <consortium name="The Broad Institute Genomics Platform"/>
            <person name="Cuomo C."/>
            <person name="Litvintseva A."/>
            <person name="Chen Y."/>
            <person name="Heitman J."/>
            <person name="Sun S."/>
            <person name="Springer D."/>
            <person name="Dromer F."/>
            <person name="Young S."/>
            <person name="Zeng Q."/>
            <person name="Gargeya S."/>
            <person name="Abouelleil A."/>
            <person name="Alvarado L."/>
            <person name="Chapman S.B."/>
            <person name="Gainer-Dewar J."/>
            <person name="Goldberg J."/>
            <person name="Griggs A."/>
            <person name="Gujja S."/>
            <person name="Hansen M."/>
            <person name="Howarth C."/>
            <person name="Imamovic A."/>
            <person name="Larimer J."/>
            <person name="Murphy C."/>
            <person name="Naylor J."/>
            <person name="Pearson M."/>
            <person name="Priest M."/>
            <person name="Roberts A."/>
            <person name="Saif S."/>
            <person name="Shea T."/>
            <person name="Sykes S."/>
            <person name="Wortman J."/>
            <person name="Nusbaum C."/>
            <person name="Birren B."/>
        </authorList>
    </citation>
    <scope>NUCLEOTIDE SEQUENCE [LARGE SCALE GENOMIC DNA]</scope>
    <source>
        <strain evidence="17 18">EJB2</strain>
    </source>
</reference>
<evidence type="ECO:0000259" key="15">
    <source>
        <dbReference type="PROSITE" id="PS51189"/>
    </source>
</evidence>
<dbReference type="PROSITE" id="PS50290">
    <property type="entry name" value="PI3_4_KINASE_3"/>
    <property type="match status" value="1"/>
</dbReference>
<dbReference type="Gene3D" id="1.10.1070.11">
    <property type="entry name" value="Phosphatidylinositol 3-/4-kinase, catalytic domain"/>
    <property type="match status" value="1"/>
</dbReference>
<comment type="subcellular location">
    <subcellularLocation>
        <location evidence="1">Nucleus</location>
    </subcellularLocation>
</comment>
<dbReference type="EMBL" id="KN848716">
    <property type="protein sequence ID" value="KIR78409.1"/>
    <property type="molecule type" value="Genomic_DNA"/>
</dbReference>
<dbReference type="InterPro" id="IPR012993">
    <property type="entry name" value="UME"/>
</dbReference>
<dbReference type="InterPro" id="IPR000403">
    <property type="entry name" value="PI3/4_kinase_cat_dom"/>
</dbReference>
<dbReference type="SUPFAM" id="SSF48371">
    <property type="entry name" value="ARM repeat"/>
    <property type="match status" value="2"/>
</dbReference>
<dbReference type="Pfam" id="PF02259">
    <property type="entry name" value="FAT"/>
    <property type="match status" value="1"/>
</dbReference>
<evidence type="ECO:0000256" key="4">
    <source>
        <dbReference type="ARBA" id="ARBA00022527"/>
    </source>
</evidence>
<dbReference type="Pfam" id="PF08064">
    <property type="entry name" value="UME"/>
    <property type="match status" value="1"/>
</dbReference>
<protein>
    <recommendedName>
        <fullName evidence="3">non-specific serine/threonine protein kinase</fullName>
        <ecNumber evidence="3">2.7.11.1</ecNumber>
    </recommendedName>
</protein>
<keyword evidence="18" id="KW-1185">Reference proteome</keyword>
<dbReference type="PANTHER" id="PTHR11139:SF125">
    <property type="entry name" value="SERINE_THREONINE-PROTEIN KINASE MEC1"/>
    <property type="match status" value="1"/>
</dbReference>
<evidence type="ECO:0000313" key="18">
    <source>
        <dbReference type="Proteomes" id="UP000054272"/>
    </source>
</evidence>
<dbReference type="EC" id="2.7.11.1" evidence="3"/>
<dbReference type="CDD" id="cd00892">
    <property type="entry name" value="PIKKc_ATR"/>
    <property type="match status" value="1"/>
</dbReference>